<reference evidence="2" key="1">
    <citation type="submission" date="2013-07" db="EMBL/GenBank/DDBJ databases">
        <title>The genome of Eucalyptus grandis.</title>
        <authorList>
            <person name="Schmutz J."/>
            <person name="Hayes R."/>
            <person name="Myburg A."/>
            <person name="Tuskan G."/>
            <person name="Grattapaglia D."/>
            <person name="Rokhsar D.S."/>
        </authorList>
    </citation>
    <scope>NUCLEOTIDE SEQUENCE</scope>
    <source>
        <tissue evidence="2">Leaf extractions</tissue>
    </source>
</reference>
<feature type="compositionally biased region" description="Basic and acidic residues" evidence="1">
    <location>
        <begin position="63"/>
        <end position="78"/>
    </location>
</feature>
<dbReference type="Gramene" id="KCW47637">
    <property type="protein sequence ID" value="KCW47637"/>
    <property type="gene ID" value="EUGRSUZ_K01379"/>
</dbReference>
<dbReference type="AlphaFoldDB" id="A0A059A0H0"/>
<name>A0A059A0H0_EUCGR</name>
<dbReference type="PANTHER" id="PTHR46932:SF12">
    <property type="entry name" value="HEAVY METAL-ASSOCIATED ISOPRENYLATED PLANT PROTEIN 47"/>
    <property type="match status" value="1"/>
</dbReference>
<dbReference type="PANTHER" id="PTHR46932">
    <property type="entry name" value="HEAVY METAL-ASSOCIATED ISOPRENYLATED PLANT PROTEIN 47"/>
    <property type="match status" value="1"/>
</dbReference>
<dbReference type="EMBL" id="KK198763">
    <property type="protein sequence ID" value="KCW47637.1"/>
    <property type="molecule type" value="Genomic_DNA"/>
</dbReference>
<protein>
    <recommendedName>
        <fullName evidence="3">HMA domain-containing protein</fullName>
    </recommendedName>
</protein>
<evidence type="ECO:0000313" key="2">
    <source>
        <dbReference type="EMBL" id="KCW47637.1"/>
    </source>
</evidence>
<gene>
    <name evidence="2" type="ORF">EUGRSUZ_K01379</name>
</gene>
<sequence>MVGEKTSFDSNRSAFFVGFPPGVKSVTIGDGKDQIEVTGDFDPVNLTVLLRKKVGSAEIITVSKDDARREQRTSDRERRPQHHRRSGPRPRS</sequence>
<accession>A0A059A0H0</accession>
<feature type="region of interest" description="Disordered" evidence="1">
    <location>
        <begin position="61"/>
        <end position="92"/>
    </location>
</feature>
<dbReference type="InterPro" id="IPR042885">
    <property type="entry name" value="HIPP47/16"/>
</dbReference>
<dbReference type="Gene3D" id="3.30.70.100">
    <property type="match status" value="1"/>
</dbReference>
<proteinExistence type="predicted"/>
<evidence type="ECO:0000256" key="1">
    <source>
        <dbReference type="SAM" id="MobiDB-lite"/>
    </source>
</evidence>
<evidence type="ECO:0008006" key="3">
    <source>
        <dbReference type="Google" id="ProtNLM"/>
    </source>
</evidence>
<feature type="compositionally biased region" description="Basic residues" evidence="1">
    <location>
        <begin position="79"/>
        <end position="92"/>
    </location>
</feature>
<organism evidence="2">
    <name type="scientific">Eucalyptus grandis</name>
    <name type="common">Flooded gum</name>
    <dbReference type="NCBI Taxonomy" id="71139"/>
    <lineage>
        <taxon>Eukaryota</taxon>
        <taxon>Viridiplantae</taxon>
        <taxon>Streptophyta</taxon>
        <taxon>Embryophyta</taxon>
        <taxon>Tracheophyta</taxon>
        <taxon>Spermatophyta</taxon>
        <taxon>Magnoliopsida</taxon>
        <taxon>eudicotyledons</taxon>
        <taxon>Gunneridae</taxon>
        <taxon>Pentapetalae</taxon>
        <taxon>rosids</taxon>
        <taxon>malvids</taxon>
        <taxon>Myrtales</taxon>
        <taxon>Myrtaceae</taxon>
        <taxon>Myrtoideae</taxon>
        <taxon>Eucalypteae</taxon>
        <taxon>Eucalyptus</taxon>
    </lineage>
</organism>